<dbReference type="Pfam" id="PF01339">
    <property type="entry name" value="CheB_methylest"/>
    <property type="match status" value="1"/>
</dbReference>
<dbReference type="SUPFAM" id="SSF52172">
    <property type="entry name" value="CheY-like"/>
    <property type="match status" value="1"/>
</dbReference>
<reference evidence="11 12" key="1">
    <citation type="journal article" date="2020" name="ISME J.">
        <title>Comparative genomics reveals insights into cyanobacterial evolution and habitat adaptation.</title>
        <authorList>
            <person name="Chen M.Y."/>
            <person name="Teng W.K."/>
            <person name="Zhao L."/>
            <person name="Hu C.X."/>
            <person name="Zhou Y.K."/>
            <person name="Han B.P."/>
            <person name="Song L.R."/>
            <person name="Shu W.S."/>
        </authorList>
    </citation>
    <scope>NUCLEOTIDE SEQUENCE [LARGE SCALE GENOMIC DNA]</scope>
    <source>
        <strain evidence="11 12">FACHB-391</strain>
    </source>
</reference>
<evidence type="ECO:0000256" key="6">
    <source>
        <dbReference type="PROSITE-ProRule" id="PRU00050"/>
    </source>
</evidence>
<dbReference type="InterPro" id="IPR035909">
    <property type="entry name" value="CheB_C"/>
</dbReference>
<comment type="catalytic activity">
    <reaction evidence="5">
        <text>L-glutaminyl-[protein] + H2O = L-glutamyl-[protein] + NH4(+)</text>
        <dbReference type="Rhea" id="RHEA:16441"/>
        <dbReference type="Rhea" id="RHEA-COMP:10207"/>
        <dbReference type="Rhea" id="RHEA-COMP:10208"/>
        <dbReference type="ChEBI" id="CHEBI:15377"/>
        <dbReference type="ChEBI" id="CHEBI:28938"/>
        <dbReference type="ChEBI" id="CHEBI:29973"/>
        <dbReference type="ChEBI" id="CHEBI:30011"/>
        <dbReference type="EC" id="3.5.1.44"/>
    </reaction>
</comment>
<dbReference type="NCBIfam" id="NF001965">
    <property type="entry name" value="PRK00742.1"/>
    <property type="match status" value="1"/>
</dbReference>
<dbReference type="EC" id="3.5.1.44" evidence="5"/>
<evidence type="ECO:0000256" key="3">
    <source>
        <dbReference type="ARBA" id="ARBA00022801"/>
    </source>
</evidence>
<proteinExistence type="inferred from homology"/>
<feature type="domain" description="Response regulatory" evidence="9">
    <location>
        <begin position="8"/>
        <end position="127"/>
    </location>
</feature>
<dbReference type="RefSeq" id="WP_190901043.1">
    <property type="nucleotide sequence ID" value="NZ_JACJTE010000087.1"/>
</dbReference>
<dbReference type="EC" id="3.1.1.61" evidence="5"/>
<evidence type="ECO:0000256" key="7">
    <source>
        <dbReference type="PROSITE-ProRule" id="PRU00169"/>
    </source>
</evidence>
<comment type="function">
    <text evidence="5">Involved in chemotaxis. Part of a chemotaxis signal transduction system that modulates chemotaxis in response to various stimuli. Catalyzes the demethylation of specific methylglutamate residues introduced into the chemoreceptors (methyl-accepting chemotaxis proteins or MCP) by CheR. Also mediates the irreversible deamidation of specific glutamine residues to glutamic acid.</text>
</comment>
<comment type="catalytic activity">
    <reaction evidence="4 5">
        <text>[protein]-L-glutamate 5-O-methyl ester + H2O = L-glutamyl-[protein] + methanol + H(+)</text>
        <dbReference type="Rhea" id="RHEA:23236"/>
        <dbReference type="Rhea" id="RHEA-COMP:10208"/>
        <dbReference type="Rhea" id="RHEA-COMP:10311"/>
        <dbReference type="ChEBI" id="CHEBI:15377"/>
        <dbReference type="ChEBI" id="CHEBI:15378"/>
        <dbReference type="ChEBI" id="CHEBI:17790"/>
        <dbReference type="ChEBI" id="CHEBI:29973"/>
        <dbReference type="ChEBI" id="CHEBI:82795"/>
        <dbReference type="EC" id="3.1.1.61"/>
    </reaction>
</comment>
<keyword evidence="3 5" id="KW-0378">Hydrolase</keyword>
<gene>
    <name evidence="5 11" type="primary">cheB</name>
    <name evidence="11" type="ORF">H6G95_33815</name>
</gene>
<dbReference type="PROSITE" id="PS50122">
    <property type="entry name" value="CHEB"/>
    <property type="match status" value="1"/>
</dbReference>
<dbReference type="CDD" id="cd17541">
    <property type="entry name" value="REC_CheB-like"/>
    <property type="match status" value="1"/>
</dbReference>
<dbReference type="NCBIfam" id="NF009206">
    <property type="entry name" value="PRK12555.1"/>
    <property type="match status" value="1"/>
</dbReference>
<dbReference type="CDD" id="cd16432">
    <property type="entry name" value="CheB_Rec"/>
    <property type="match status" value="1"/>
</dbReference>
<dbReference type="GO" id="GO:0008168">
    <property type="term" value="F:methyltransferase activity"/>
    <property type="evidence" value="ECO:0007669"/>
    <property type="project" value="UniProtKB-KW"/>
</dbReference>
<comment type="caution">
    <text evidence="11">The sequence shown here is derived from an EMBL/GenBank/DDBJ whole genome shotgun (WGS) entry which is preliminary data.</text>
</comment>
<feature type="active site" evidence="5 6">
    <location>
        <position position="315"/>
    </location>
</feature>
<feature type="modified residue" description="4-aspartylphosphate" evidence="5 7">
    <location>
        <position position="59"/>
    </location>
</feature>
<comment type="domain">
    <text evidence="5">Contains a C-terminal catalytic domain, and an N-terminal region which modulates catalytic activity.</text>
</comment>
<dbReference type="EMBL" id="JACJTE010000087">
    <property type="protein sequence ID" value="MBD2565460.1"/>
    <property type="molecule type" value="Genomic_DNA"/>
</dbReference>
<evidence type="ECO:0000256" key="1">
    <source>
        <dbReference type="ARBA" id="ARBA00022490"/>
    </source>
</evidence>
<evidence type="ECO:0000259" key="10">
    <source>
        <dbReference type="PROSITE" id="PS50122"/>
    </source>
</evidence>
<dbReference type="PIRSF" id="PIRSF000876">
    <property type="entry name" value="RR_chemtxs_CheB"/>
    <property type="match status" value="1"/>
</dbReference>
<dbReference type="InterPro" id="IPR011006">
    <property type="entry name" value="CheY-like_superfamily"/>
</dbReference>
<evidence type="ECO:0000259" key="9">
    <source>
        <dbReference type="PROSITE" id="PS50110"/>
    </source>
</evidence>
<dbReference type="Proteomes" id="UP000604661">
    <property type="component" value="Unassembled WGS sequence"/>
</dbReference>
<evidence type="ECO:0000256" key="8">
    <source>
        <dbReference type="SAM" id="MobiDB-lite"/>
    </source>
</evidence>
<keyword evidence="5 7" id="KW-0597">Phosphoprotein</keyword>
<evidence type="ECO:0000256" key="4">
    <source>
        <dbReference type="ARBA" id="ARBA00048267"/>
    </source>
</evidence>
<evidence type="ECO:0000256" key="2">
    <source>
        <dbReference type="ARBA" id="ARBA00022500"/>
    </source>
</evidence>
<dbReference type="InterPro" id="IPR000673">
    <property type="entry name" value="Sig_transdc_resp-reg_Me-estase"/>
</dbReference>
<dbReference type="PANTHER" id="PTHR42872:SF6">
    <property type="entry name" value="PROTEIN-GLUTAMATE METHYLESTERASE_PROTEIN-GLUTAMINE GLUTAMINASE"/>
    <property type="match status" value="1"/>
</dbReference>
<comment type="subcellular location">
    <subcellularLocation>
        <location evidence="5">Cytoplasm</location>
    </subcellularLocation>
</comment>
<keyword evidence="11" id="KW-0489">Methyltransferase</keyword>
<accession>A0ABR8F5M2</accession>
<feature type="region of interest" description="Disordered" evidence="8">
    <location>
        <begin position="149"/>
        <end position="174"/>
    </location>
</feature>
<dbReference type="SMART" id="SM00448">
    <property type="entry name" value="REC"/>
    <property type="match status" value="1"/>
</dbReference>
<dbReference type="Gene3D" id="3.40.50.180">
    <property type="entry name" value="Methylesterase CheB, C-terminal domain"/>
    <property type="match status" value="1"/>
</dbReference>
<dbReference type="GO" id="GO:0032259">
    <property type="term" value="P:methylation"/>
    <property type="evidence" value="ECO:0007669"/>
    <property type="project" value="UniProtKB-KW"/>
</dbReference>
<sequence length="378" mass="40645">MKNSAPIRVFLVEDSLVALTILKRILASSSEVDVVGTAPNGVEALEKIPAAQPQVICTDLHMPKMSGLELTRRIMADYPRPILVISTSVNTQEDSRNVFELLQAGALDVFPKPSIDSLSDYEHIKHELINRIKVLAGVTVFTRHTSRTATVEPRTQPVNPKGKSEPFNSKPVSNSQFPIRNSPFPLPKVVAIGASTGGPQALYAILKQLPANFPVPILCVQHISEGFLQGLVDWLAAECSLHVTIAQPGEFPKPGTVYFAPERQHLQLDTQGRLITVSSPPVSGHRPSVTALFQAVATCYPRSAVGILLTGMGRDGADGLQAIAQAGGITIAQNEQTCVVFGMPKEAIALGAAQHILAIGEIAPMLLNRICYINSRHS</sequence>
<evidence type="ECO:0000313" key="11">
    <source>
        <dbReference type="EMBL" id="MBD2565460.1"/>
    </source>
</evidence>
<dbReference type="InterPro" id="IPR001789">
    <property type="entry name" value="Sig_transdc_resp-reg_receiver"/>
</dbReference>
<feature type="domain" description="CheB-type methylesterase" evidence="10">
    <location>
        <begin position="183"/>
        <end position="370"/>
    </location>
</feature>
<comment type="similarity">
    <text evidence="5">Belongs to the CheB family.</text>
</comment>
<feature type="active site" evidence="5 6">
    <location>
        <position position="222"/>
    </location>
</feature>
<keyword evidence="11" id="KW-0808">Transferase</keyword>
<keyword evidence="12" id="KW-1185">Reference proteome</keyword>
<feature type="active site" evidence="5 6">
    <location>
        <position position="195"/>
    </location>
</feature>
<dbReference type="PANTHER" id="PTHR42872">
    <property type="entry name" value="PROTEIN-GLUTAMATE METHYLESTERASE/PROTEIN-GLUTAMINE GLUTAMINASE"/>
    <property type="match status" value="1"/>
</dbReference>
<keyword evidence="1 5" id="KW-0963">Cytoplasm</keyword>
<dbReference type="InterPro" id="IPR008248">
    <property type="entry name" value="CheB-like"/>
</dbReference>
<dbReference type="PROSITE" id="PS50110">
    <property type="entry name" value="RESPONSE_REGULATORY"/>
    <property type="match status" value="1"/>
</dbReference>
<organism evidence="11 12">
    <name type="scientific">Nostoc linckia FACHB-391</name>
    <dbReference type="NCBI Taxonomy" id="2692906"/>
    <lineage>
        <taxon>Bacteria</taxon>
        <taxon>Bacillati</taxon>
        <taxon>Cyanobacteriota</taxon>
        <taxon>Cyanophyceae</taxon>
        <taxon>Nostocales</taxon>
        <taxon>Nostocaceae</taxon>
        <taxon>Nostoc</taxon>
    </lineage>
</organism>
<keyword evidence="2 5" id="KW-0145">Chemotaxis</keyword>
<evidence type="ECO:0000313" key="12">
    <source>
        <dbReference type="Proteomes" id="UP000604661"/>
    </source>
</evidence>
<dbReference type="Pfam" id="PF00072">
    <property type="entry name" value="Response_reg"/>
    <property type="match status" value="1"/>
</dbReference>
<dbReference type="Gene3D" id="3.40.50.2300">
    <property type="match status" value="1"/>
</dbReference>
<dbReference type="SUPFAM" id="SSF52738">
    <property type="entry name" value="Methylesterase CheB, C-terminal domain"/>
    <property type="match status" value="1"/>
</dbReference>
<name>A0ABR8F5M2_NOSLI</name>
<protein>
    <recommendedName>
        <fullName evidence="5">Protein-glutamate methylesterase/protein-glutamine glutaminase</fullName>
        <ecNumber evidence="5">3.1.1.61</ecNumber>
        <ecNumber evidence="5">3.5.1.44</ecNumber>
    </recommendedName>
</protein>
<evidence type="ECO:0000256" key="5">
    <source>
        <dbReference type="HAMAP-Rule" id="MF_00099"/>
    </source>
</evidence>
<dbReference type="HAMAP" id="MF_00099">
    <property type="entry name" value="CheB_chemtxs"/>
    <property type="match status" value="1"/>
</dbReference>
<comment type="PTM">
    <text evidence="5">Phosphorylated by CheA. Phosphorylation of the N-terminal regulatory domain activates the methylesterase activity.</text>
</comment>